<dbReference type="Pfam" id="PF00270">
    <property type="entry name" value="DEAD"/>
    <property type="match status" value="1"/>
</dbReference>
<dbReference type="EMBL" id="CALNXI010003226">
    <property type="protein sequence ID" value="CAH3192583.1"/>
    <property type="molecule type" value="Genomic_DNA"/>
</dbReference>
<name>A0ABN8SS49_9CNID</name>
<dbReference type="PANTHER" id="PTHR13710">
    <property type="entry name" value="DNA HELICASE RECQ FAMILY MEMBER"/>
    <property type="match status" value="1"/>
</dbReference>
<dbReference type="PANTHER" id="PTHR13710:SF120">
    <property type="entry name" value="BIFUNCTIONAL 3'-5' EXONUCLEASE_ATP-DEPENDENT HELICASE WRN"/>
    <property type="match status" value="1"/>
</dbReference>
<dbReference type="InterPro" id="IPR014001">
    <property type="entry name" value="Helicase_ATP-bd"/>
</dbReference>
<accession>A0ABN8SS49</accession>
<comment type="similarity">
    <text evidence="1">Belongs to the helicase family. RecQ subfamily.</text>
</comment>
<proteinExistence type="inferred from homology"/>
<evidence type="ECO:0000259" key="2">
    <source>
        <dbReference type="PROSITE" id="PS51192"/>
    </source>
</evidence>
<dbReference type="Proteomes" id="UP001159427">
    <property type="component" value="Unassembled WGS sequence"/>
</dbReference>
<evidence type="ECO:0000256" key="1">
    <source>
        <dbReference type="ARBA" id="ARBA00005446"/>
    </source>
</evidence>
<evidence type="ECO:0000313" key="3">
    <source>
        <dbReference type="EMBL" id="CAH3192583.1"/>
    </source>
</evidence>
<dbReference type="InterPro" id="IPR027417">
    <property type="entry name" value="P-loop_NTPase"/>
</dbReference>
<keyword evidence="4" id="KW-1185">Reference proteome</keyword>
<sequence length="158" mass="17927">MNLAFERVLEYFKLQNLKDSQREALQNLSKGQDVIVIQPTGSGKSLIFQSALIVFDTVRPLPLSNAKSITLVISPLASLMQDQVRYLKSVGINAEFIRVEQESEEAKQHVERGECQIVYGSPEAFLSTKRWQAMLSNDAYKKRLFLVAVDEAHCISHW</sequence>
<reference evidence="3 4" key="1">
    <citation type="submission" date="2022-05" db="EMBL/GenBank/DDBJ databases">
        <authorList>
            <consortium name="Genoscope - CEA"/>
            <person name="William W."/>
        </authorList>
    </citation>
    <scope>NUCLEOTIDE SEQUENCE [LARGE SCALE GENOMIC DNA]</scope>
</reference>
<organism evidence="3 4">
    <name type="scientific">Porites evermanni</name>
    <dbReference type="NCBI Taxonomy" id="104178"/>
    <lineage>
        <taxon>Eukaryota</taxon>
        <taxon>Metazoa</taxon>
        <taxon>Cnidaria</taxon>
        <taxon>Anthozoa</taxon>
        <taxon>Hexacorallia</taxon>
        <taxon>Scleractinia</taxon>
        <taxon>Fungiina</taxon>
        <taxon>Poritidae</taxon>
        <taxon>Porites</taxon>
    </lineage>
</organism>
<dbReference type="PROSITE" id="PS51192">
    <property type="entry name" value="HELICASE_ATP_BIND_1"/>
    <property type="match status" value="1"/>
</dbReference>
<comment type="caution">
    <text evidence="3">The sequence shown here is derived from an EMBL/GenBank/DDBJ whole genome shotgun (WGS) entry which is preliminary data.</text>
</comment>
<dbReference type="SMART" id="SM00487">
    <property type="entry name" value="DEXDc"/>
    <property type="match status" value="1"/>
</dbReference>
<dbReference type="Gene3D" id="3.40.50.300">
    <property type="entry name" value="P-loop containing nucleotide triphosphate hydrolases"/>
    <property type="match status" value="1"/>
</dbReference>
<protein>
    <recommendedName>
        <fullName evidence="2">Helicase ATP-binding domain-containing protein</fullName>
    </recommendedName>
</protein>
<dbReference type="SUPFAM" id="SSF52540">
    <property type="entry name" value="P-loop containing nucleoside triphosphate hydrolases"/>
    <property type="match status" value="1"/>
</dbReference>
<feature type="domain" description="Helicase ATP-binding" evidence="2">
    <location>
        <begin position="25"/>
        <end position="158"/>
    </location>
</feature>
<dbReference type="InterPro" id="IPR011545">
    <property type="entry name" value="DEAD/DEAH_box_helicase_dom"/>
</dbReference>
<evidence type="ECO:0000313" key="4">
    <source>
        <dbReference type="Proteomes" id="UP001159427"/>
    </source>
</evidence>
<gene>
    <name evidence="3" type="ORF">PEVE_00024176</name>
</gene>